<dbReference type="InterPro" id="IPR011677">
    <property type="entry name" value="TCTN1-3_dom"/>
</dbReference>
<dbReference type="GO" id="GO:0060271">
    <property type="term" value="P:cilium assembly"/>
    <property type="evidence" value="ECO:0007669"/>
    <property type="project" value="TreeGrafter"/>
</dbReference>
<dbReference type="Pfam" id="PF07773">
    <property type="entry name" value="TCTN_DUF1619"/>
    <property type="match status" value="2"/>
</dbReference>
<dbReference type="AlphaFoldDB" id="A0A553NIJ9"/>
<evidence type="ECO:0000256" key="1">
    <source>
        <dbReference type="ARBA" id="ARBA00007633"/>
    </source>
</evidence>
<evidence type="ECO:0000256" key="3">
    <source>
        <dbReference type="ARBA" id="ARBA00022729"/>
    </source>
</evidence>
<feature type="domain" description="Tectonic-1-3 N-terminal" evidence="7">
    <location>
        <begin position="129"/>
        <end position="236"/>
    </location>
</feature>
<evidence type="ECO:0000256" key="4">
    <source>
        <dbReference type="ARBA" id="ARBA00022794"/>
    </source>
</evidence>
<sequence>FRASQSHNAFHFLDTHSNALLPSMAVLCCVILAFLTYQHTTLCAEDKNVTSNVNKTARDTNITASARDEGFNPTDHGISLVSTDFPVPTAWTGSSTESSENYVPSESPESPRVATAVTFPPLLVSGALPVPVTDVLKLCPCDLQGGHCELNCCCDVDCTDERFLFTHCSLQKVSNDARRCVQESAVYSLSSTPDGFTKVESSVQKELSADILCIQSANYKEGLSFATPEVPTEENFDSLFGRFLVYFFGRLSVSNELQDAGNASGYKYGDVIQTVNKDGELEVFIFPASAVTTHCSDSNPAGFLMDQTSRCMRSFDLIRDCTTLQTLSLRGYTNFTIRSVKNQEAMIIGVDVVTITLQSLEGTKTPADLADSEIYVPKLIKSGEICNNVVFQVKYTIKYSDAGEILNVIAAFTLGAVKSAMVPIQQEFQIVFLQETSGPVGLKFSGNPGYVLGRSLVAGTRTAEYPFRNCIYRTVLDWCFTGIVRLADPEGSLTVLQPSVDQDCLFGAFRRSPVLFGIDMVSGCTLRLSDGVNCSLVSEVILWALKGQIFPDHVASFGNSSPQKPMDWVAIQNQTIASGTQACSIPLSYHLEVKWTKYGTLLNPQAQILSVVETIKTNTSSLDFLTGAGGLVSVTSSVSFVDVAASATSGFKAPPTIDAKLPFDFFFPFV</sequence>
<evidence type="ECO:0000313" key="8">
    <source>
        <dbReference type="EMBL" id="TRY65266.1"/>
    </source>
</evidence>
<keyword evidence="3" id="KW-0732">Signal</keyword>
<dbReference type="Proteomes" id="UP000316079">
    <property type="component" value="Unassembled WGS sequence"/>
</dbReference>
<keyword evidence="4" id="KW-0970">Cilium biogenesis/degradation</keyword>
<organism evidence="8 9">
    <name type="scientific">Danionella cerebrum</name>
    <dbReference type="NCBI Taxonomy" id="2873325"/>
    <lineage>
        <taxon>Eukaryota</taxon>
        <taxon>Metazoa</taxon>
        <taxon>Chordata</taxon>
        <taxon>Craniata</taxon>
        <taxon>Vertebrata</taxon>
        <taxon>Euteleostomi</taxon>
        <taxon>Actinopterygii</taxon>
        <taxon>Neopterygii</taxon>
        <taxon>Teleostei</taxon>
        <taxon>Ostariophysi</taxon>
        <taxon>Cypriniformes</taxon>
        <taxon>Danionidae</taxon>
        <taxon>Danioninae</taxon>
        <taxon>Danionella</taxon>
    </lineage>
</organism>
<feature type="non-terminal residue" evidence="8">
    <location>
        <position position="1"/>
    </location>
</feature>
<dbReference type="GO" id="GO:1904491">
    <property type="term" value="P:protein localization to ciliary transition zone"/>
    <property type="evidence" value="ECO:0007669"/>
    <property type="project" value="TreeGrafter"/>
</dbReference>
<feature type="domain" description="Tectonic-1-3" evidence="6">
    <location>
        <begin position="263"/>
        <end position="434"/>
    </location>
</feature>
<dbReference type="GO" id="GO:0036038">
    <property type="term" value="C:MKS complex"/>
    <property type="evidence" value="ECO:0007669"/>
    <property type="project" value="TreeGrafter"/>
</dbReference>
<dbReference type="InterPro" id="IPR057724">
    <property type="entry name" value="TCTN1-3_N"/>
</dbReference>
<comment type="similarity">
    <text evidence="1">Belongs to the tectonic family.</text>
</comment>
<keyword evidence="5" id="KW-0325">Glycoprotein</keyword>
<dbReference type="OrthoDB" id="2104337at2759"/>
<evidence type="ECO:0000256" key="5">
    <source>
        <dbReference type="ARBA" id="ARBA00023180"/>
    </source>
</evidence>
<reference evidence="8 9" key="1">
    <citation type="journal article" date="2019" name="Sci. Data">
        <title>Hybrid genome assembly and annotation of Danionella translucida.</title>
        <authorList>
            <person name="Kadobianskyi M."/>
            <person name="Schulze L."/>
            <person name="Schuelke M."/>
            <person name="Judkewitz B."/>
        </authorList>
    </citation>
    <scope>NUCLEOTIDE SEQUENCE [LARGE SCALE GENOMIC DNA]</scope>
    <source>
        <strain evidence="8 9">Bolton</strain>
    </source>
</reference>
<dbReference type="EMBL" id="SRMA01026936">
    <property type="protein sequence ID" value="TRY65266.1"/>
    <property type="molecule type" value="Genomic_DNA"/>
</dbReference>
<accession>A0A553NIJ9</accession>
<evidence type="ECO:0000259" key="6">
    <source>
        <dbReference type="Pfam" id="PF07773"/>
    </source>
</evidence>
<keyword evidence="9" id="KW-1185">Reference proteome</keyword>
<dbReference type="PANTHER" id="PTHR14611:SF1">
    <property type="entry name" value="TECTONIC-1"/>
    <property type="match status" value="1"/>
</dbReference>
<dbReference type="STRING" id="623744.A0A553NIJ9"/>
<comment type="subunit">
    <text evidence="2">Part of the tectonic-like complex (also named B9 complex).</text>
</comment>
<feature type="domain" description="Tectonic-1-3" evidence="6">
    <location>
        <begin position="488"/>
        <end position="642"/>
    </location>
</feature>
<dbReference type="InterPro" id="IPR040354">
    <property type="entry name" value="TCTN1-3"/>
</dbReference>
<dbReference type="PANTHER" id="PTHR14611">
    <property type="entry name" value="TECTONIC FAMILY MEMBER"/>
    <property type="match status" value="1"/>
</dbReference>
<evidence type="ECO:0000259" key="7">
    <source>
        <dbReference type="Pfam" id="PF25752"/>
    </source>
</evidence>
<comment type="caution">
    <text evidence="8">The sequence shown here is derived from an EMBL/GenBank/DDBJ whole genome shotgun (WGS) entry which is preliminary data.</text>
</comment>
<protein>
    <submittedName>
        <fullName evidence="8">Uncharacterized protein</fullName>
    </submittedName>
</protein>
<evidence type="ECO:0000313" key="9">
    <source>
        <dbReference type="Proteomes" id="UP000316079"/>
    </source>
</evidence>
<dbReference type="Pfam" id="PF25752">
    <property type="entry name" value="DUF1619_N"/>
    <property type="match status" value="1"/>
</dbReference>
<name>A0A553NIJ9_9TELE</name>
<proteinExistence type="inferred from homology"/>
<evidence type="ECO:0000256" key="2">
    <source>
        <dbReference type="ARBA" id="ARBA00011495"/>
    </source>
</evidence>
<gene>
    <name evidence="8" type="ORF">DNTS_015432</name>
</gene>